<sequence length="283" mass="32398">AFVSITQQMGTDLLDFDSTLARNNGEIPDKERLIDKLKKAISGEDLTAIKQDVRNILFALKQKSKTVEGLEDYLQLGLSFESLVESLEQALDAYSLERCKYYLRRLIKSLTSEKIGKINDLNMNRWKEYEDIITDSLWIMHKRDRTGAHNAGYWGNFIPQIPQQLLKRYTKKKDWVLDTFLGSGTTLIECQRLERNAIGIDLSVEALKAAQANLDVEKNASSSKIKLVNADSTEISYKELLEKYNISSVQLVIMHPPYWDIIKFSEHSKDLSNAPTVESFLQE</sequence>
<dbReference type="GO" id="GO:0008170">
    <property type="term" value="F:N-methyltransferase activity"/>
    <property type="evidence" value="ECO:0007669"/>
    <property type="project" value="InterPro"/>
</dbReference>
<name>T1AAN3_9ZZZZ</name>
<dbReference type="GO" id="GO:0032259">
    <property type="term" value="P:methylation"/>
    <property type="evidence" value="ECO:0007669"/>
    <property type="project" value="UniProtKB-KW"/>
</dbReference>
<organism evidence="4">
    <name type="scientific">mine drainage metagenome</name>
    <dbReference type="NCBI Taxonomy" id="410659"/>
    <lineage>
        <taxon>unclassified sequences</taxon>
        <taxon>metagenomes</taxon>
        <taxon>ecological metagenomes</taxon>
    </lineage>
</organism>
<dbReference type="InterPro" id="IPR029063">
    <property type="entry name" value="SAM-dependent_MTases_sf"/>
</dbReference>
<gene>
    <name evidence="4" type="ORF">B2A_04660</name>
</gene>
<dbReference type="AlphaFoldDB" id="T1AAN3"/>
<dbReference type="InterPro" id="IPR002941">
    <property type="entry name" value="DNA_methylase_N4/N6"/>
</dbReference>
<dbReference type="EMBL" id="AUZZ01003152">
    <property type="protein sequence ID" value="EQD57751.1"/>
    <property type="molecule type" value="Genomic_DNA"/>
</dbReference>
<proteinExistence type="predicted"/>
<evidence type="ECO:0000313" key="4">
    <source>
        <dbReference type="EMBL" id="EQD57751.1"/>
    </source>
</evidence>
<dbReference type="InterPro" id="IPR001091">
    <property type="entry name" value="RM_Methyltransferase"/>
</dbReference>
<dbReference type="Pfam" id="PF01555">
    <property type="entry name" value="N6_N4_Mtase"/>
    <property type="match status" value="1"/>
</dbReference>
<feature type="domain" description="DNA methylase N-4/N-6" evidence="3">
    <location>
        <begin position="128"/>
        <end position="211"/>
    </location>
</feature>
<evidence type="ECO:0000256" key="2">
    <source>
        <dbReference type="ARBA" id="ARBA00022679"/>
    </source>
</evidence>
<comment type="caution">
    <text evidence="4">The sequence shown here is derived from an EMBL/GenBank/DDBJ whole genome shotgun (WGS) entry which is preliminary data.</text>
</comment>
<reference evidence="4" key="1">
    <citation type="submission" date="2013-08" db="EMBL/GenBank/DDBJ databases">
        <authorList>
            <person name="Mendez C."/>
            <person name="Richter M."/>
            <person name="Ferrer M."/>
            <person name="Sanchez J."/>
        </authorList>
    </citation>
    <scope>NUCLEOTIDE SEQUENCE</scope>
</reference>
<keyword evidence="2" id="KW-0808">Transferase</keyword>
<evidence type="ECO:0000259" key="3">
    <source>
        <dbReference type="Pfam" id="PF01555"/>
    </source>
</evidence>
<reference evidence="4" key="2">
    <citation type="journal article" date="2014" name="ISME J.">
        <title>Microbial stratification in low pH oxic and suboxic macroscopic growths along an acid mine drainage.</title>
        <authorList>
            <person name="Mendez-Garcia C."/>
            <person name="Mesa V."/>
            <person name="Sprenger R.R."/>
            <person name="Richter M."/>
            <person name="Diez M.S."/>
            <person name="Solano J."/>
            <person name="Bargiela R."/>
            <person name="Golyshina O.V."/>
            <person name="Manteca A."/>
            <person name="Ramos J.L."/>
            <person name="Gallego J.R."/>
            <person name="Llorente I."/>
            <person name="Martins Dos Santos V.A."/>
            <person name="Jensen O.N."/>
            <person name="Pelaez A.I."/>
            <person name="Sanchez J."/>
            <person name="Ferrer M."/>
        </authorList>
    </citation>
    <scope>NUCLEOTIDE SEQUENCE</scope>
</reference>
<dbReference type="GO" id="GO:0003677">
    <property type="term" value="F:DNA binding"/>
    <property type="evidence" value="ECO:0007669"/>
    <property type="project" value="InterPro"/>
</dbReference>
<accession>T1AAN3</accession>
<keyword evidence="1 4" id="KW-0489">Methyltransferase</keyword>
<evidence type="ECO:0000256" key="1">
    <source>
        <dbReference type="ARBA" id="ARBA00022603"/>
    </source>
</evidence>
<dbReference type="PRINTS" id="PR00508">
    <property type="entry name" value="S21N4MTFRASE"/>
</dbReference>
<feature type="non-terminal residue" evidence="4">
    <location>
        <position position="1"/>
    </location>
</feature>
<dbReference type="Gene3D" id="3.40.50.150">
    <property type="entry name" value="Vaccinia Virus protein VP39"/>
    <property type="match status" value="1"/>
</dbReference>
<protein>
    <submittedName>
        <fullName evidence="4">DNA methylase N-4/N-6 domain-containing protein</fullName>
    </submittedName>
</protein>
<dbReference type="SUPFAM" id="SSF53335">
    <property type="entry name" value="S-adenosyl-L-methionine-dependent methyltransferases"/>
    <property type="match status" value="2"/>
</dbReference>